<dbReference type="InterPro" id="IPR000034">
    <property type="entry name" value="Laminin_IV"/>
</dbReference>
<feature type="disulfide bond" evidence="21">
    <location>
        <begin position="864"/>
        <end position="873"/>
    </location>
</feature>
<dbReference type="FunFam" id="2.10.25.10:FF:000128">
    <property type="entry name" value="laminin subunit alpha-2 isoform X1"/>
    <property type="match status" value="2"/>
</dbReference>
<keyword evidence="11 21" id="KW-1015">Disulfide bond</keyword>
<feature type="domain" description="Laminin IV type A" evidence="26">
    <location>
        <begin position="1219"/>
        <end position="1406"/>
    </location>
</feature>
<dbReference type="PROSITE" id="PS51117">
    <property type="entry name" value="LAMININ_NTER"/>
    <property type="match status" value="1"/>
</dbReference>
<dbReference type="GO" id="GO:0007155">
    <property type="term" value="P:cell adhesion"/>
    <property type="evidence" value="ECO:0007669"/>
    <property type="project" value="UniProtKB-KW"/>
</dbReference>
<dbReference type="FunFam" id="2.10.25.10:FF:000454">
    <property type="entry name" value="Laminin subunit alpha 1"/>
    <property type="match status" value="1"/>
</dbReference>
<evidence type="ECO:0000256" key="7">
    <source>
        <dbReference type="ARBA" id="ARBA00022737"/>
    </source>
</evidence>
<dbReference type="SMART" id="SM00181">
    <property type="entry name" value="EGF"/>
    <property type="match status" value="7"/>
</dbReference>
<feature type="domain" description="Laminin EGF-like" evidence="25">
    <location>
        <begin position="503"/>
        <end position="551"/>
    </location>
</feature>
<dbReference type="Pfam" id="PF24973">
    <property type="entry name" value="EGF_LMN_ATRN"/>
    <property type="match status" value="2"/>
</dbReference>
<dbReference type="PROSITE" id="PS01248">
    <property type="entry name" value="EGF_LAM_1"/>
    <property type="match status" value="5"/>
</dbReference>
<dbReference type="InterPro" id="IPR050440">
    <property type="entry name" value="Laminin/Netrin_ECM"/>
</dbReference>
<keyword evidence="13 21" id="KW-0424">Laminin EGF-like domain</keyword>
<comment type="function">
    <text evidence="1">Binding to cells via a high affinity receptor, laminin is thought to mediate the attachment, migration and organization of cells into tissues during embryonic development by interacting with other extracellular matrix components.</text>
</comment>
<feature type="disulfide bond" evidence="21">
    <location>
        <begin position="1554"/>
        <end position="1566"/>
    </location>
</feature>
<evidence type="ECO:0000256" key="10">
    <source>
        <dbReference type="ARBA" id="ARBA00023054"/>
    </source>
</evidence>
<dbReference type="PROSITE" id="PS50025">
    <property type="entry name" value="LAM_G_DOMAIN"/>
    <property type="match status" value="5"/>
</dbReference>
<keyword evidence="3" id="KW-0964">Secreted</keyword>
<dbReference type="GO" id="GO:0009887">
    <property type="term" value="P:animal organ morphogenesis"/>
    <property type="evidence" value="ECO:0007669"/>
    <property type="project" value="TreeGrafter"/>
</dbReference>
<feature type="disulfide bond" evidence="20">
    <location>
        <begin position="2695"/>
        <end position="2722"/>
    </location>
</feature>
<dbReference type="SUPFAM" id="SSF57196">
    <property type="entry name" value="EGF/Laminin"/>
    <property type="match status" value="11"/>
</dbReference>
<dbReference type="SMART" id="SM00180">
    <property type="entry name" value="EGF_Lam"/>
    <property type="match status" value="16"/>
</dbReference>
<dbReference type="GO" id="GO:0048514">
    <property type="term" value="P:blood vessel morphogenesis"/>
    <property type="evidence" value="ECO:0007669"/>
    <property type="project" value="TreeGrafter"/>
</dbReference>
<dbReference type="PROSITE" id="PS51115">
    <property type="entry name" value="LAMININ_IVA"/>
    <property type="match status" value="2"/>
</dbReference>
<dbReference type="SMART" id="SM00136">
    <property type="entry name" value="LamNT"/>
    <property type="match status" value="1"/>
</dbReference>
<protein>
    <recommendedName>
        <fullName evidence="15">Laminin subunit alpha-1</fullName>
    </recommendedName>
    <alternativeName>
        <fullName evidence="19">Laminin A chain</fullName>
    </alternativeName>
    <alternativeName>
        <fullName evidence="17">Laminin-1 subunit alpha</fullName>
    </alternativeName>
    <alternativeName>
        <fullName evidence="18">Laminin-3 subunit alpha</fullName>
    </alternativeName>
    <alternativeName>
        <fullName evidence="16">S-laminin subunit alpha</fullName>
    </alternativeName>
</protein>
<dbReference type="FunFam" id="2.10.25.10:FF:000082">
    <property type="entry name" value="Laminin subunit alpha 1"/>
    <property type="match status" value="1"/>
</dbReference>
<gene>
    <name evidence="28" type="ORF">AOXY_G3888</name>
</gene>
<feature type="disulfide bond" evidence="21">
    <location>
        <begin position="947"/>
        <end position="959"/>
    </location>
</feature>
<dbReference type="InterPro" id="IPR010307">
    <property type="entry name" value="Laminin_dom_II"/>
</dbReference>
<feature type="domain" description="Laminin EGF-like" evidence="25">
    <location>
        <begin position="1135"/>
        <end position="1194"/>
    </location>
</feature>
<sequence length="3141" mass="344640">MKLVTNQEGKRREKGDSGWKRTVTSICEKSFPVIYCENKTTPHAEGKMKIYLSLIVLIICASSVECNQRGLFPAILNLASNAEITANASCGETGPEMFCKLVEHVPGRPIRNPQCRVCDSASPNPRERHPISNAIDGTNNWWQSPSIKNGRQNHWVTITLDLRQVFQVAYIIIKAANSPRPGNWILERSIDGIEFQPWQYHAISDTECLTRYNVTPRIGPPTYKRDDEVICTSYYSRLVPLEHGEIHTSLINGRPSADDLTPALLEFTSARYIRLRLQRIRTLNADLMTLSYRDPKDVDPIVTRRYYYSIKDISVGGMCICHGHAQSCPWDETTKKLQCVCEHNTCGESCNKCCPGYHQKPWKPGTLSVGNTCEKCNCHNKTEDCYYNQTVASSMMSMNIDGQFVGGGVCIDCTQNTAGINCETCVDGNYRPHKVSPYDENPCVECGCDLNGSHHPVCIKDDNHADLQNGLLPGKCHCKEGYAGEKCDSCSFGYSGYPYCVKCSCSLIGSIHFDPCVEQCTCKENVMGDNCDLCKRGYYNLQKSSPEGCTECFCFGVSDVCESISWPLTQVLNIDDWLMPVRPIPITSGTRFDHDDSNHISKESRILPPQSSWSAPESFLGNKLTAYGGYLNYTLSYDVPVESLHLQLMSNFDVVIEGNGKTLQTRFNAQLLLQPYKEQTVAVEMLPRNFMDFYTSRAVERDRLMTVLANLTRLQIRATFNNTSNAVLRLSSVSLDTATVNAIDLKPAMDVEHCECPWGYTGTSCESCSPGHYRVDGILFGGICRLCECNGHATECDIHGVCSDCKHNTIGPHCEQCMPGFYGDPSDGMPDDCQVCACPLNIPSNNFSPTCHLDSAGEVMCDQCVPGYEGPRCERCANGYYGDPTLPGELCVPCDCNGNVNPLEPGHCDTRTGECLKCVENTAGSHCERCADGYFGDAIVAKNCQDCGCHVNSSDSSVCDLESGKCKCRPNVTGEKCDQCLPGHFGLSSGLGCQTCNCNLAGSLSDTCDDEGQCPCVPGVAGEKCDRCAHGFYDFQDDGCTPCDCAHTHNNCNTETGQCICPPHTAGVKCELCEANHWGHDSKLGCKPCDCSLVGSSSSQCDLTSGWCQCNSEFRAEKCNECALGFRAYPECTACNCNIIGTREEYCDEKQGVCGCDEDSSTCSCKVNVVGPGCDDCKLGTFALSADDPLGCSPCFCFGVSETCEELGGLVRIPIILTPDQETLRVVSQSDLSGTLDGVFLQSPNILLDVVLVKQSLHTEPFYWRLPEQFQGNKLLAYGGKLRYTAAFYALEGSGISNFEPQLLIKGGPCSKLIIYRDVPAPDNGVETSQVIDLKEREWKYFNSVSDQAVSHSDFMYVLSNIQYILIKASYGSDLQQSRISNISVEIAVDSDEMNAGREKARGIERCECPSGYAGLSCQECAPGFYRQSLTELNVQGPRPLIEPCVSCQCNNHSQTCDLDTGKCQGCQDNTAGDHCDHCAPGYYGKVRGSISDCSLCACPQGNTNSFSPTCVLEGVDDFRCNACMPGYEGQYCERCSLGYYGNPNEPGGSCQLCKCNPTGSVHNLCDKLTGHCVCKPGVRGLLCDECEPRHILMGTECMSCNDNCTGVLLNDLENLELSMQSVNLTGVILAPYSLLASLENTTDEIKMLLSSERNSSFLLKKAEEQLSGLTKDIDQLHHKTTQAYGDGQDLNKSTERMANQSQELLDSITKVQTAIQALAELGSNLNNTLGNNLELTNSTQLLEEVSAVLEKMRNKDFTQQHQNAAHEFKAAKALLLRVQREFEKPQKDVMELKERIVTILSEHSSKLQDAQNLVNESFTKANETNHLLHAMSSNLAVFYDKKQNVSSNHFLTTEMIEEAQATMAEGLNIATDVVNATSQLEGHKDELALWNPKLRKQVDNLVMQMTKRSVLDLVYKAEDHAAGLKKLADSLHNALSGVRNVSFNATNAAQANSNIKINIEKAERLAEQANSTAAAAWSLALFADHSLKDAGAKSLQQSSRLLSEAADLNNKTNGLISDLNGLKEQVDKIRHNAQNTSKQLSEPLRLLSSIPSNVSVKVLEAKEHAMGANVSAVAALQHLEDFSQKLEESSSAMIRANETVERTNELFSDSAKTANAAEKKVKEVETQTNLLFERLKPLKMLEDNLSRNLSEIKELIDQARKQAASIKVAVAAEQDCVRAYKPDISSSNYNTLTLIVKTSEPDNLLFYLGSSTNVDFMALEMRRGKVSFLWDVGSGFAKLEYPDIQINNDKWHRIHATRFGKTGSLTVQELKSSQTSTVKIATSPGTSTVLDVNKSTLVFVGGLGGQIKKSSAVKMTHFKGCMGGASLNGNNIGLWNYAEREGKCRGCFMSPQDRDTSFHFDGSGYSVVEKALRSTVTQIVMLFKTFSPNGLLLYLASNGTRDFTSIELVDGKVRLTFELGSGPLSLITDKTYNSGNWYKIAFHRTKQKGYLAVMDAYIPANRETKEGTTSGSASDLNRSDKDPIYIGGLPRSRPVRRQLVTRSYVGCIKNLEIARSNFDLLKESYGVKKGCVLEPIHSVTILNEGFLELQPMSLAPESELMATFSTKNDTGIILAGISKGGKRRRRQTHLPFFAVMLINGQVEVHMNTGEKGHTRKAVVKSPAGTYSDGEDHSVILHRSKRLLTVQVDEGSLTEMRLAPSAESSPLNVSSFYIGGVPPGDGADMLKTGKSFYGCIRNLGYNMELLDLTTAVRYHNVDMDSCLLEERPKPVIQPEEGDLESELQPSPTPARPVSTVEQSSKTQGPAKCVEEEIPAIVPNAHQFGLTKTSHMVLSFDESTVRRKFSIQLTFRTFASDGLVYFMAHQNQVDYAALQLMEGHLYFIYDLGKGSARVTLPHVVNDGQWHTVKTDFAKKKATITVDGKESSPVEAVGEGNTLDVEGKLYLGGLPLDFTAKKIGNVTHSVPACINNVMLNNKPLDRDNPVSVYAVNRCYETAQEGTHFDGTGFAALAKGYKVRSDLIISFEFRTPLQNGVLLGISSAKVDAVGLELVSGKILFHVNNGAGRITTTYSPSDPSSLCDGKWHKLQANKSKHWFSLTIDGQTVRANNPYPQSTSAETNNPIYVGGFPANVKQNCLTIKTPFQGCMRNLRLVKGQHSEAYDFSGAFELRGVFPNSCPGAEH</sequence>
<dbReference type="SMART" id="SM00282">
    <property type="entry name" value="LamG"/>
    <property type="match status" value="5"/>
</dbReference>
<dbReference type="Gene3D" id="2.60.120.200">
    <property type="match status" value="5"/>
</dbReference>
<comment type="caution">
    <text evidence="21">Lacks conserved residue(s) required for the propagation of feature annotation.</text>
</comment>
<feature type="region of interest" description="Disordered" evidence="23">
    <location>
        <begin position="2727"/>
        <end position="2765"/>
    </location>
</feature>
<dbReference type="GO" id="GO:0005576">
    <property type="term" value="C:extracellular region"/>
    <property type="evidence" value="ECO:0007669"/>
    <property type="project" value="UniProtKB-ARBA"/>
</dbReference>
<dbReference type="FunFam" id="2.60.120.260:FF:000017">
    <property type="entry name" value="Laminin subunit alpha 2"/>
    <property type="match status" value="1"/>
</dbReference>
<evidence type="ECO:0000256" key="15">
    <source>
        <dbReference type="ARBA" id="ARBA00072594"/>
    </source>
</evidence>
<keyword evidence="10 22" id="KW-0175">Coiled coil</keyword>
<comment type="caution">
    <text evidence="28">The sequence shown here is derived from an EMBL/GenBank/DDBJ whole genome shotgun (WGS) entry which is preliminary data.</text>
</comment>
<feature type="domain" description="Laminin EGF-like" evidence="25">
    <location>
        <begin position="1554"/>
        <end position="1600"/>
    </location>
</feature>
<feature type="disulfide bond" evidence="21">
    <location>
        <begin position="1135"/>
        <end position="1147"/>
    </location>
</feature>
<dbReference type="FunFam" id="2.10.25.10:FF:000065">
    <property type="entry name" value="Laminin subunit beta 1"/>
    <property type="match status" value="2"/>
</dbReference>
<comment type="subcellular location">
    <subcellularLocation>
        <location evidence="2">Secreted</location>
        <location evidence="2">Extracellular space</location>
        <location evidence="2">Extracellular matrix</location>
        <location evidence="2">Basement membrane</location>
    </subcellularLocation>
</comment>
<dbReference type="FunFam" id="2.10.25.10:FF:000094">
    <property type="entry name" value="Laminin subunit alpha-2"/>
    <property type="match status" value="1"/>
</dbReference>
<dbReference type="Pfam" id="PF00053">
    <property type="entry name" value="EGF_laminin"/>
    <property type="match status" value="14"/>
</dbReference>
<evidence type="ECO:0000256" key="2">
    <source>
        <dbReference type="ARBA" id="ARBA00004302"/>
    </source>
</evidence>
<dbReference type="FunFam" id="2.10.25.10:FF:000069">
    <property type="entry name" value="Laminin subunit alpha 1"/>
    <property type="match status" value="1"/>
</dbReference>
<evidence type="ECO:0000256" key="1">
    <source>
        <dbReference type="ARBA" id="ARBA00002418"/>
    </source>
</evidence>
<comment type="subunit">
    <text evidence="14">Laminin is a complex glycoprotein, consisting of three different polypeptide chains (alpha, beta, gamma), which are bound to each other by disulfide bonds into a cross-shaped molecule comprising one long and three short arms with globules at each end. Alpha-1 is a subunit of laminin-1 (laminin-111 or EHS laminin) and laminin-3 (laminin-121 or S-laminin).</text>
</comment>
<keyword evidence="7" id="KW-0677">Repeat</keyword>
<feature type="domain" description="Laminin EGF-like" evidence="25">
    <location>
        <begin position="787"/>
        <end position="835"/>
    </location>
</feature>
<feature type="domain" description="Laminin G" evidence="24">
    <location>
        <begin position="2780"/>
        <end position="2952"/>
    </location>
</feature>
<dbReference type="InterPro" id="IPR000742">
    <property type="entry name" value="EGF"/>
</dbReference>
<evidence type="ECO:0000256" key="20">
    <source>
        <dbReference type="PROSITE-ProRule" id="PRU00122"/>
    </source>
</evidence>
<evidence type="ECO:0000313" key="29">
    <source>
        <dbReference type="Proteomes" id="UP001230051"/>
    </source>
</evidence>
<dbReference type="Pfam" id="PF06008">
    <property type="entry name" value="Laminin_I"/>
    <property type="match status" value="1"/>
</dbReference>
<proteinExistence type="predicted"/>
<dbReference type="FunFam" id="2.10.25.10:FF:000242">
    <property type="entry name" value="Laminin subunit alpha 1"/>
    <property type="match status" value="1"/>
</dbReference>
<dbReference type="Pfam" id="PF00054">
    <property type="entry name" value="Laminin_G_1"/>
    <property type="match status" value="5"/>
</dbReference>
<dbReference type="GO" id="GO:0043010">
    <property type="term" value="P:camera-type eye development"/>
    <property type="evidence" value="ECO:0007669"/>
    <property type="project" value="TreeGrafter"/>
</dbReference>
<evidence type="ECO:0000256" key="16">
    <source>
        <dbReference type="ARBA" id="ARBA00075127"/>
    </source>
</evidence>
<feature type="disulfide bond" evidence="21">
    <location>
        <begin position="918"/>
        <end position="927"/>
    </location>
</feature>
<evidence type="ECO:0000313" key="28">
    <source>
        <dbReference type="EMBL" id="KAK1173708.1"/>
    </source>
</evidence>
<evidence type="ECO:0000256" key="22">
    <source>
        <dbReference type="SAM" id="Coils"/>
    </source>
</evidence>
<evidence type="ECO:0000256" key="23">
    <source>
        <dbReference type="SAM" id="MobiDB-lite"/>
    </source>
</evidence>
<dbReference type="GO" id="GO:0045995">
    <property type="term" value="P:regulation of embryonic development"/>
    <property type="evidence" value="ECO:0007669"/>
    <property type="project" value="InterPro"/>
</dbReference>
<evidence type="ECO:0000259" key="26">
    <source>
        <dbReference type="PROSITE" id="PS51115"/>
    </source>
</evidence>
<feature type="domain" description="Laminin G" evidence="24">
    <location>
        <begin position="2168"/>
        <end position="2348"/>
    </location>
</feature>
<dbReference type="InterPro" id="IPR008979">
    <property type="entry name" value="Galactose-bd-like_sf"/>
</dbReference>
<feature type="domain" description="Laminin G" evidence="24">
    <location>
        <begin position="2537"/>
        <end position="2722"/>
    </location>
</feature>
<feature type="disulfide bond" evidence="21">
    <location>
        <begin position="1016"/>
        <end position="1025"/>
    </location>
</feature>
<dbReference type="CDD" id="cd00110">
    <property type="entry name" value="LamG"/>
    <property type="match status" value="5"/>
</dbReference>
<feature type="disulfide bond" evidence="21">
    <location>
        <begin position="1061"/>
        <end position="1070"/>
    </location>
</feature>
<organism evidence="28 29">
    <name type="scientific">Acipenser oxyrinchus oxyrinchus</name>
    <dbReference type="NCBI Taxonomy" id="40147"/>
    <lineage>
        <taxon>Eukaryota</taxon>
        <taxon>Metazoa</taxon>
        <taxon>Chordata</taxon>
        <taxon>Craniata</taxon>
        <taxon>Vertebrata</taxon>
        <taxon>Euteleostomi</taxon>
        <taxon>Actinopterygii</taxon>
        <taxon>Chondrostei</taxon>
        <taxon>Acipenseriformes</taxon>
        <taxon>Acipenseridae</taxon>
        <taxon>Acipenser</taxon>
    </lineage>
</organism>
<evidence type="ECO:0000256" key="13">
    <source>
        <dbReference type="ARBA" id="ARBA00023292"/>
    </source>
</evidence>
<feature type="domain" description="Laminin G" evidence="24">
    <location>
        <begin position="2957"/>
        <end position="3136"/>
    </location>
</feature>
<keyword evidence="4" id="KW-0272">Extracellular matrix</keyword>
<evidence type="ECO:0000256" key="21">
    <source>
        <dbReference type="PROSITE-ProRule" id="PRU00460"/>
    </source>
</evidence>
<feature type="disulfide bond" evidence="21">
    <location>
        <begin position="1556"/>
        <end position="1573"/>
    </location>
</feature>
<feature type="domain" description="Laminin EGF-like" evidence="25">
    <location>
        <begin position="836"/>
        <end position="893"/>
    </location>
</feature>
<feature type="disulfide bond" evidence="21">
    <location>
        <begin position="949"/>
        <end position="966"/>
    </location>
</feature>
<dbReference type="SUPFAM" id="SSF49785">
    <property type="entry name" value="Galactose-binding domain-like"/>
    <property type="match status" value="1"/>
</dbReference>
<dbReference type="FunFam" id="2.170.300.10:FF:000008">
    <property type="entry name" value="Laminin subunit alpha 2"/>
    <property type="match status" value="1"/>
</dbReference>
<feature type="domain" description="Laminin EGF-like" evidence="25">
    <location>
        <begin position="1043"/>
        <end position="1088"/>
    </location>
</feature>
<dbReference type="PRINTS" id="PR00011">
    <property type="entry name" value="EGFLAMININ"/>
</dbReference>
<keyword evidence="29" id="KW-1185">Reference proteome</keyword>
<dbReference type="PROSITE" id="PS50027">
    <property type="entry name" value="EGF_LAM_2"/>
    <property type="match status" value="10"/>
</dbReference>
<dbReference type="GO" id="GO:0030155">
    <property type="term" value="P:regulation of cell adhesion"/>
    <property type="evidence" value="ECO:0007669"/>
    <property type="project" value="InterPro"/>
</dbReference>
<dbReference type="EMBL" id="JAGXEW010000003">
    <property type="protein sequence ID" value="KAK1173708.1"/>
    <property type="molecule type" value="Genomic_DNA"/>
</dbReference>
<evidence type="ECO:0000256" key="8">
    <source>
        <dbReference type="ARBA" id="ARBA00022869"/>
    </source>
</evidence>
<dbReference type="PANTHER" id="PTHR10574">
    <property type="entry name" value="NETRIN/LAMININ-RELATED"/>
    <property type="match status" value="1"/>
</dbReference>
<feature type="domain" description="Laminin EGF-like" evidence="25">
    <location>
        <begin position="894"/>
        <end position="946"/>
    </location>
</feature>
<feature type="disulfide bond" evidence="21">
    <location>
        <begin position="1165"/>
        <end position="1174"/>
    </location>
</feature>
<evidence type="ECO:0000256" key="17">
    <source>
        <dbReference type="ARBA" id="ARBA00078827"/>
    </source>
</evidence>
<feature type="compositionally biased region" description="Polar residues" evidence="23">
    <location>
        <begin position="2468"/>
        <end position="2477"/>
    </location>
</feature>
<dbReference type="SUPFAM" id="SSF49899">
    <property type="entry name" value="Concanavalin A-like lectins/glucanases"/>
    <property type="match status" value="5"/>
</dbReference>
<feature type="domain" description="Laminin N-terminal" evidence="27">
    <location>
        <begin position="67"/>
        <end position="318"/>
    </location>
</feature>
<evidence type="ECO:0000256" key="9">
    <source>
        <dbReference type="ARBA" id="ARBA00022889"/>
    </source>
</evidence>
<accession>A0AAD8GGH0</accession>
<dbReference type="FunFam" id="2.170.300.10:FF:000026">
    <property type="entry name" value="laminin subunit alpha-2 isoform X2"/>
    <property type="match status" value="1"/>
</dbReference>
<evidence type="ECO:0000256" key="19">
    <source>
        <dbReference type="ARBA" id="ARBA00082020"/>
    </source>
</evidence>
<evidence type="ECO:0000256" key="3">
    <source>
        <dbReference type="ARBA" id="ARBA00022525"/>
    </source>
</evidence>
<name>A0AAD8GGH0_ACIOX</name>
<evidence type="ECO:0000256" key="5">
    <source>
        <dbReference type="ARBA" id="ARBA00022553"/>
    </source>
</evidence>
<keyword evidence="6" id="KW-0732">Signal</keyword>
<dbReference type="Pfam" id="PF00055">
    <property type="entry name" value="Laminin_N"/>
    <property type="match status" value="1"/>
</dbReference>
<feature type="disulfide bond" evidence="21">
    <location>
        <begin position="996"/>
        <end position="1008"/>
    </location>
</feature>
<dbReference type="FunFam" id="2.10.25.10:FF:000051">
    <property type="entry name" value="Laminin subunit alpha 4"/>
    <property type="match status" value="1"/>
</dbReference>
<dbReference type="PANTHER" id="PTHR10574:SF409">
    <property type="entry name" value="LAMININ SUBUNIT ALPHA-1"/>
    <property type="match status" value="1"/>
</dbReference>
<dbReference type="FunFam" id="2.60.120.200:FF:000119">
    <property type="entry name" value="Laminin subunit alpha 1"/>
    <property type="match status" value="1"/>
</dbReference>
<feature type="disulfide bond" evidence="21">
    <location>
        <begin position="1467"/>
        <end position="1476"/>
    </location>
</feature>
<dbReference type="Proteomes" id="UP001230051">
    <property type="component" value="Unassembled WGS sequence"/>
</dbReference>
<dbReference type="Pfam" id="PF00052">
    <property type="entry name" value="Laminin_B"/>
    <property type="match status" value="2"/>
</dbReference>
<evidence type="ECO:0000259" key="25">
    <source>
        <dbReference type="PROSITE" id="PS50027"/>
    </source>
</evidence>
<dbReference type="FunFam" id="2.10.25.10:FF:000074">
    <property type="entry name" value="Laminin subunit alpha"/>
    <property type="match status" value="1"/>
</dbReference>
<dbReference type="FunFam" id="2.10.25.10:FF:000189">
    <property type="entry name" value="Laminin subunit alpha 2"/>
    <property type="match status" value="1"/>
</dbReference>
<dbReference type="GO" id="GO:0030334">
    <property type="term" value="P:regulation of cell migration"/>
    <property type="evidence" value="ECO:0007669"/>
    <property type="project" value="InterPro"/>
</dbReference>
<feature type="domain" description="Laminin G" evidence="24">
    <location>
        <begin position="2356"/>
        <end position="2532"/>
    </location>
</feature>
<feature type="domain" description="Laminin EGF-like" evidence="25">
    <location>
        <begin position="1448"/>
        <end position="1496"/>
    </location>
</feature>
<feature type="domain" description="Laminin EGF-like" evidence="25">
    <location>
        <begin position="996"/>
        <end position="1042"/>
    </location>
</feature>
<feature type="coiled-coil region" evidence="22">
    <location>
        <begin position="2139"/>
        <end position="2170"/>
    </location>
</feature>
<evidence type="ECO:0000256" key="14">
    <source>
        <dbReference type="ARBA" id="ARBA00065595"/>
    </source>
</evidence>
<dbReference type="InterPro" id="IPR009254">
    <property type="entry name" value="Laminin_aI"/>
</dbReference>
<reference evidence="28" key="1">
    <citation type="submission" date="2022-02" db="EMBL/GenBank/DDBJ databases">
        <title>Atlantic sturgeon de novo genome assembly.</title>
        <authorList>
            <person name="Stock M."/>
            <person name="Klopp C."/>
            <person name="Guiguen Y."/>
            <person name="Cabau C."/>
            <person name="Parinello H."/>
            <person name="Santidrian Yebra-Pimentel E."/>
            <person name="Kuhl H."/>
            <person name="Dirks R.P."/>
            <person name="Guessner J."/>
            <person name="Wuertz S."/>
            <person name="Du K."/>
            <person name="Schartl M."/>
        </authorList>
    </citation>
    <scope>NUCLEOTIDE SEQUENCE</scope>
    <source>
        <strain evidence="28">STURGEONOMICS-FGT-2020</strain>
        <tissue evidence="28">Whole blood</tissue>
    </source>
</reference>
<evidence type="ECO:0000259" key="24">
    <source>
        <dbReference type="PROSITE" id="PS50025"/>
    </source>
</evidence>
<evidence type="ECO:0000256" key="4">
    <source>
        <dbReference type="ARBA" id="ARBA00022530"/>
    </source>
</evidence>
<feature type="disulfide bond" evidence="21">
    <location>
        <begin position="522"/>
        <end position="531"/>
    </location>
</feature>
<feature type="disulfide bond" evidence="21">
    <location>
        <begin position="930"/>
        <end position="944"/>
    </location>
</feature>
<feature type="coiled-coil region" evidence="22">
    <location>
        <begin position="2006"/>
        <end position="2040"/>
    </location>
</feature>
<keyword evidence="8" id="KW-0084">Basement membrane</keyword>
<dbReference type="FunFam" id="2.60.120.200:FF:000127">
    <property type="entry name" value="Laminin subunit alpha 1"/>
    <property type="match status" value="1"/>
</dbReference>
<dbReference type="FunFam" id="2.60.120.200:FF:000098">
    <property type="entry name" value="Laminin subunit alpha 1"/>
    <property type="match status" value="1"/>
</dbReference>
<feature type="disulfide bond" evidence="21">
    <location>
        <begin position="1575"/>
        <end position="1584"/>
    </location>
</feature>
<keyword evidence="12" id="KW-0325">Glycoprotein</keyword>
<feature type="disulfide bond" evidence="21">
    <location>
        <begin position="805"/>
        <end position="814"/>
    </location>
</feature>
<dbReference type="Pfam" id="PF06009">
    <property type="entry name" value="Laminin_II"/>
    <property type="match status" value="1"/>
</dbReference>
<dbReference type="InterPro" id="IPR056863">
    <property type="entry name" value="LMN_ATRN_NET-like_EGF"/>
</dbReference>
<feature type="domain" description="Laminin IV type A" evidence="26">
    <location>
        <begin position="561"/>
        <end position="753"/>
    </location>
</feature>
<feature type="domain" description="Laminin EGF-like" evidence="25">
    <location>
        <begin position="947"/>
        <end position="995"/>
    </location>
</feature>
<keyword evidence="5" id="KW-0597">Phosphoprotein</keyword>
<dbReference type="GO" id="GO:0007411">
    <property type="term" value="P:axon guidance"/>
    <property type="evidence" value="ECO:0007669"/>
    <property type="project" value="TreeGrafter"/>
</dbReference>
<evidence type="ECO:0000259" key="27">
    <source>
        <dbReference type="PROSITE" id="PS51117"/>
    </source>
</evidence>
<dbReference type="SMART" id="SM00281">
    <property type="entry name" value="LamB"/>
    <property type="match status" value="2"/>
</dbReference>
<dbReference type="GO" id="GO:0043256">
    <property type="term" value="C:laminin complex"/>
    <property type="evidence" value="ECO:0007669"/>
    <property type="project" value="UniProtKB-ARBA"/>
</dbReference>
<dbReference type="GO" id="GO:0009888">
    <property type="term" value="P:tissue development"/>
    <property type="evidence" value="ECO:0007669"/>
    <property type="project" value="TreeGrafter"/>
</dbReference>
<feature type="region of interest" description="Disordered" evidence="23">
    <location>
        <begin position="2465"/>
        <end position="2485"/>
    </location>
</feature>
<dbReference type="Gene3D" id="2.170.300.10">
    <property type="entry name" value="Tie2 ligand-binding domain superfamily"/>
    <property type="match status" value="1"/>
</dbReference>
<dbReference type="Gene3D" id="2.10.25.10">
    <property type="entry name" value="Laminin"/>
    <property type="match status" value="14"/>
</dbReference>
<evidence type="ECO:0000256" key="18">
    <source>
        <dbReference type="ARBA" id="ARBA00079116"/>
    </source>
</evidence>
<dbReference type="GO" id="GO:0005102">
    <property type="term" value="F:signaling receptor binding"/>
    <property type="evidence" value="ECO:0007669"/>
    <property type="project" value="InterPro"/>
</dbReference>
<keyword evidence="9" id="KW-0130">Cell adhesion</keyword>
<dbReference type="GO" id="GO:0005201">
    <property type="term" value="F:extracellular matrix structural constituent"/>
    <property type="evidence" value="ECO:0007669"/>
    <property type="project" value="TreeGrafter"/>
</dbReference>
<evidence type="ECO:0000256" key="12">
    <source>
        <dbReference type="ARBA" id="ARBA00023180"/>
    </source>
</evidence>
<dbReference type="Gene3D" id="2.60.120.260">
    <property type="entry name" value="Galactose-binding domain-like"/>
    <property type="match status" value="1"/>
</dbReference>
<dbReference type="InterPro" id="IPR001791">
    <property type="entry name" value="Laminin_G"/>
</dbReference>
<feature type="disulfide bond" evidence="21">
    <location>
        <begin position="968"/>
        <end position="977"/>
    </location>
</feature>
<evidence type="ECO:0000256" key="6">
    <source>
        <dbReference type="ARBA" id="ARBA00022729"/>
    </source>
</evidence>
<evidence type="ECO:0000256" key="11">
    <source>
        <dbReference type="ARBA" id="ARBA00023157"/>
    </source>
</evidence>
<dbReference type="CDD" id="cd00055">
    <property type="entry name" value="EGF_Lam"/>
    <property type="match status" value="15"/>
</dbReference>
<dbReference type="InterPro" id="IPR008211">
    <property type="entry name" value="Laminin_N"/>
</dbReference>
<dbReference type="InterPro" id="IPR013320">
    <property type="entry name" value="ConA-like_dom_sf"/>
</dbReference>
<dbReference type="InterPro" id="IPR002049">
    <property type="entry name" value="LE_dom"/>
</dbReference>